<accession>A0AAE0PDD0</accession>
<protein>
    <submittedName>
        <fullName evidence="1">Uncharacterized protein</fullName>
    </submittedName>
</protein>
<evidence type="ECO:0000313" key="1">
    <source>
        <dbReference type="EMBL" id="KAK3397742.1"/>
    </source>
</evidence>
<organism evidence="1 2">
    <name type="scientific">Sordaria brevicollis</name>
    <dbReference type="NCBI Taxonomy" id="83679"/>
    <lineage>
        <taxon>Eukaryota</taxon>
        <taxon>Fungi</taxon>
        <taxon>Dikarya</taxon>
        <taxon>Ascomycota</taxon>
        <taxon>Pezizomycotina</taxon>
        <taxon>Sordariomycetes</taxon>
        <taxon>Sordariomycetidae</taxon>
        <taxon>Sordariales</taxon>
        <taxon>Sordariaceae</taxon>
        <taxon>Sordaria</taxon>
    </lineage>
</organism>
<dbReference type="AlphaFoldDB" id="A0AAE0PDD0"/>
<comment type="caution">
    <text evidence="1">The sequence shown here is derived from an EMBL/GenBank/DDBJ whole genome shotgun (WGS) entry which is preliminary data.</text>
</comment>
<reference evidence="1" key="1">
    <citation type="journal article" date="2023" name="Mol. Phylogenet. Evol.">
        <title>Genome-scale phylogeny and comparative genomics of the fungal order Sordariales.</title>
        <authorList>
            <person name="Hensen N."/>
            <person name="Bonometti L."/>
            <person name="Westerberg I."/>
            <person name="Brannstrom I.O."/>
            <person name="Guillou S."/>
            <person name="Cros-Aarteil S."/>
            <person name="Calhoun S."/>
            <person name="Haridas S."/>
            <person name="Kuo A."/>
            <person name="Mondo S."/>
            <person name="Pangilinan J."/>
            <person name="Riley R."/>
            <person name="LaButti K."/>
            <person name="Andreopoulos B."/>
            <person name="Lipzen A."/>
            <person name="Chen C."/>
            <person name="Yan M."/>
            <person name="Daum C."/>
            <person name="Ng V."/>
            <person name="Clum A."/>
            <person name="Steindorff A."/>
            <person name="Ohm R.A."/>
            <person name="Martin F."/>
            <person name="Silar P."/>
            <person name="Natvig D.O."/>
            <person name="Lalanne C."/>
            <person name="Gautier V."/>
            <person name="Ament-Velasquez S.L."/>
            <person name="Kruys A."/>
            <person name="Hutchinson M.I."/>
            <person name="Powell A.J."/>
            <person name="Barry K."/>
            <person name="Miller A.N."/>
            <person name="Grigoriev I.V."/>
            <person name="Debuchy R."/>
            <person name="Gladieux P."/>
            <person name="Hiltunen Thoren M."/>
            <person name="Johannesson H."/>
        </authorList>
    </citation>
    <scope>NUCLEOTIDE SEQUENCE</scope>
    <source>
        <strain evidence="1">FGSC 1904</strain>
    </source>
</reference>
<evidence type="ECO:0000313" key="2">
    <source>
        <dbReference type="Proteomes" id="UP001281003"/>
    </source>
</evidence>
<reference evidence="1" key="2">
    <citation type="submission" date="2023-07" db="EMBL/GenBank/DDBJ databases">
        <authorList>
            <consortium name="Lawrence Berkeley National Laboratory"/>
            <person name="Haridas S."/>
            <person name="Hensen N."/>
            <person name="Bonometti L."/>
            <person name="Westerberg I."/>
            <person name="Brannstrom I.O."/>
            <person name="Guillou S."/>
            <person name="Cros-Aarteil S."/>
            <person name="Calhoun S."/>
            <person name="Kuo A."/>
            <person name="Mondo S."/>
            <person name="Pangilinan J."/>
            <person name="Riley R."/>
            <person name="LaButti K."/>
            <person name="Andreopoulos B."/>
            <person name="Lipzen A."/>
            <person name="Chen C."/>
            <person name="Yanf M."/>
            <person name="Daum C."/>
            <person name="Ng V."/>
            <person name="Clum A."/>
            <person name="Steindorff A."/>
            <person name="Ohm R."/>
            <person name="Martin F."/>
            <person name="Silar P."/>
            <person name="Natvig D."/>
            <person name="Lalanne C."/>
            <person name="Gautier V."/>
            <person name="Ament-velasquez S.L."/>
            <person name="Kruys A."/>
            <person name="Hutchinson M.I."/>
            <person name="Powell A.J."/>
            <person name="Barry K."/>
            <person name="Miller A.N."/>
            <person name="Grigoriev I.V."/>
            <person name="Debuchy R."/>
            <person name="Gladieux P."/>
            <person name="Thoren M.H."/>
            <person name="Johannesson H."/>
        </authorList>
    </citation>
    <scope>NUCLEOTIDE SEQUENCE</scope>
    <source>
        <strain evidence="1">FGSC 1904</strain>
    </source>
</reference>
<dbReference type="EMBL" id="JAUTDP010000007">
    <property type="protein sequence ID" value="KAK3397742.1"/>
    <property type="molecule type" value="Genomic_DNA"/>
</dbReference>
<keyword evidence="2" id="KW-1185">Reference proteome</keyword>
<proteinExistence type="predicted"/>
<sequence>MIILGLSITLRSSTGSVLYISPGQTEFHVIVPQYFADDEQFRLILARNYYYSTSSSSSFALSPVLASLASPSFPCHASSVPSRLASNSLSFTLPYQLVTFVLPVCTTRDTLSFLSVPFPASLCSNFLQFTHTHTEL</sequence>
<dbReference type="Proteomes" id="UP001281003">
    <property type="component" value="Unassembled WGS sequence"/>
</dbReference>
<gene>
    <name evidence="1" type="ORF">B0T20DRAFT_230288</name>
</gene>
<name>A0AAE0PDD0_SORBR</name>